<keyword evidence="3" id="KW-1185">Reference proteome</keyword>
<dbReference type="RefSeq" id="WP_132604150.1">
    <property type="nucleotide sequence ID" value="NZ_NRRP01000038.1"/>
</dbReference>
<comment type="caution">
    <text evidence="2">The sequence shown here is derived from an EMBL/GenBank/DDBJ whole genome shotgun (WGS) entry which is preliminary data.</text>
</comment>
<dbReference type="PROSITE" id="PS51257">
    <property type="entry name" value="PROKAR_LIPOPROTEIN"/>
    <property type="match status" value="1"/>
</dbReference>
<gene>
    <name evidence="2" type="ORF">EV656_1097</name>
</gene>
<name>A0A4R2NKG0_RHOAD</name>
<evidence type="ECO:0000313" key="2">
    <source>
        <dbReference type="EMBL" id="TCP21755.1"/>
    </source>
</evidence>
<evidence type="ECO:0008006" key="4">
    <source>
        <dbReference type="Google" id="ProtNLM"/>
    </source>
</evidence>
<dbReference type="AlphaFoldDB" id="A0A4R2NKG0"/>
<evidence type="ECO:0000313" key="3">
    <source>
        <dbReference type="Proteomes" id="UP000295733"/>
    </source>
</evidence>
<reference evidence="2 3" key="1">
    <citation type="submission" date="2019-03" db="EMBL/GenBank/DDBJ databases">
        <title>Genomic Encyclopedia of Type Strains, Phase IV (KMG-IV): sequencing the most valuable type-strain genomes for metagenomic binning, comparative biology and taxonomic classification.</title>
        <authorList>
            <person name="Goeker M."/>
        </authorList>
    </citation>
    <scope>NUCLEOTIDE SEQUENCE [LARGE SCALE GENOMIC DNA]</scope>
    <source>
        <strain evidence="2 3">DSM 2781</strain>
    </source>
</reference>
<accession>A0A4R2NKG0</accession>
<keyword evidence="1" id="KW-0732">Signal</keyword>
<proteinExistence type="predicted"/>
<dbReference type="OrthoDB" id="7875456at2"/>
<sequence length="129" mass="14407">MRAILVLLPLALVACTSPRAACERDALHDLRVMDALIAETEQTLARGYALQREPVTRPRLQVCYGAPLDDNRVGMTLCNRSETTYRERPVAVDLGAERRKLTSLQAKRQDLARSAARRLAACRKTYPEG</sequence>
<feature type="chain" id="PRO_5020406403" description="UrcA family protein" evidence="1">
    <location>
        <begin position="21"/>
        <end position="129"/>
    </location>
</feature>
<dbReference type="EMBL" id="SLXL01000009">
    <property type="protein sequence ID" value="TCP21755.1"/>
    <property type="molecule type" value="Genomic_DNA"/>
</dbReference>
<protein>
    <recommendedName>
        <fullName evidence="4">UrcA family protein</fullName>
    </recommendedName>
</protein>
<feature type="signal peptide" evidence="1">
    <location>
        <begin position="1"/>
        <end position="20"/>
    </location>
</feature>
<organism evidence="2 3">
    <name type="scientific">Rhodovulum adriaticum</name>
    <name type="common">Rhodopseudomonas adriatica</name>
    <dbReference type="NCBI Taxonomy" id="35804"/>
    <lineage>
        <taxon>Bacteria</taxon>
        <taxon>Pseudomonadati</taxon>
        <taxon>Pseudomonadota</taxon>
        <taxon>Alphaproteobacteria</taxon>
        <taxon>Rhodobacterales</taxon>
        <taxon>Paracoccaceae</taxon>
        <taxon>Rhodovulum</taxon>
    </lineage>
</organism>
<evidence type="ECO:0000256" key="1">
    <source>
        <dbReference type="SAM" id="SignalP"/>
    </source>
</evidence>
<dbReference type="Proteomes" id="UP000295733">
    <property type="component" value="Unassembled WGS sequence"/>
</dbReference>